<evidence type="ECO:0000313" key="2">
    <source>
        <dbReference type="EMBL" id="KAH9422939.1"/>
    </source>
</evidence>
<feature type="transmembrane region" description="Helical" evidence="1">
    <location>
        <begin position="24"/>
        <end position="47"/>
    </location>
</feature>
<dbReference type="EMBL" id="NJHN03000035">
    <property type="protein sequence ID" value="KAH9422939.1"/>
    <property type="molecule type" value="Genomic_DNA"/>
</dbReference>
<organism evidence="2 3">
    <name type="scientific">Dermatophagoides pteronyssinus</name>
    <name type="common">European house dust mite</name>
    <dbReference type="NCBI Taxonomy" id="6956"/>
    <lineage>
        <taxon>Eukaryota</taxon>
        <taxon>Metazoa</taxon>
        <taxon>Ecdysozoa</taxon>
        <taxon>Arthropoda</taxon>
        <taxon>Chelicerata</taxon>
        <taxon>Arachnida</taxon>
        <taxon>Acari</taxon>
        <taxon>Acariformes</taxon>
        <taxon>Sarcoptiformes</taxon>
        <taxon>Astigmata</taxon>
        <taxon>Psoroptidia</taxon>
        <taxon>Analgoidea</taxon>
        <taxon>Pyroglyphidae</taxon>
        <taxon>Dermatophagoidinae</taxon>
        <taxon>Dermatophagoides</taxon>
    </lineage>
</organism>
<reference evidence="2 3" key="2">
    <citation type="journal article" date="2022" name="Mol. Biol. Evol.">
        <title>Comparative Genomics Reveals Insights into the Divergent Evolution of Astigmatic Mites and Household Pest Adaptations.</title>
        <authorList>
            <person name="Xiong Q."/>
            <person name="Wan A.T."/>
            <person name="Liu X."/>
            <person name="Fung C.S."/>
            <person name="Xiao X."/>
            <person name="Malainual N."/>
            <person name="Hou J."/>
            <person name="Wang L."/>
            <person name="Wang M."/>
            <person name="Yang K.Y."/>
            <person name="Cui Y."/>
            <person name="Leung E.L."/>
            <person name="Nong W."/>
            <person name="Shin S.K."/>
            <person name="Au S.W."/>
            <person name="Jeong K.Y."/>
            <person name="Chew F.T."/>
            <person name="Hui J.H."/>
            <person name="Leung T.F."/>
            <person name="Tungtrongchitr A."/>
            <person name="Zhong N."/>
            <person name="Liu Z."/>
            <person name="Tsui S.K."/>
        </authorList>
    </citation>
    <scope>NUCLEOTIDE SEQUENCE [LARGE SCALE GENOMIC DNA]</scope>
    <source>
        <strain evidence="2">Derp</strain>
    </source>
</reference>
<keyword evidence="1" id="KW-1133">Transmembrane helix</keyword>
<evidence type="ECO:0000256" key="1">
    <source>
        <dbReference type="SAM" id="Phobius"/>
    </source>
</evidence>
<name>A0ABQ8JK50_DERPT</name>
<sequence>MSTKKVIVIRFTHNTLPLSTKTFLLIYSMTTTTTTTIMLLIGILFYVSDGSHWLLCLAGKK</sequence>
<evidence type="ECO:0000313" key="3">
    <source>
        <dbReference type="Proteomes" id="UP000887458"/>
    </source>
</evidence>
<keyword evidence="1" id="KW-0812">Transmembrane</keyword>
<proteinExistence type="predicted"/>
<evidence type="ECO:0008006" key="4">
    <source>
        <dbReference type="Google" id="ProtNLM"/>
    </source>
</evidence>
<protein>
    <recommendedName>
        <fullName evidence="4">Transmembrane protein</fullName>
    </recommendedName>
</protein>
<reference evidence="2 3" key="1">
    <citation type="journal article" date="2018" name="J. Allergy Clin. Immunol.">
        <title>High-quality assembly of Dermatophagoides pteronyssinus genome and transcriptome reveals a wide range of novel allergens.</title>
        <authorList>
            <person name="Liu X.Y."/>
            <person name="Yang K.Y."/>
            <person name="Wang M.Q."/>
            <person name="Kwok J.S."/>
            <person name="Zeng X."/>
            <person name="Yang Z."/>
            <person name="Xiao X.J."/>
            <person name="Lau C.P."/>
            <person name="Li Y."/>
            <person name="Huang Z.M."/>
            <person name="Ba J.G."/>
            <person name="Yim A.K."/>
            <person name="Ouyang C.Y."/>
            <person name="Ngai S.M."/>
            <person name="Chan T.F."/>
            <person name="Leung E.L."/>
            <person name="Liu L."/>
            <person name="Liu Z.G."/>
            <person name="Tsui S.K."/>
        </authorList>
    </citation>
    <scope>NUCLEOTIDE SEQUENCE [LARGE SCALE GENOMIC DNA]</scope>
    <source>
        <strain evidence="2">Derp</strain>
    </source>
</reference>
<dbReference type="Proteomes" id="UP000887458">
    <property type="component" value="Unassembled WGS sequence"/>
</dbReference>
<keyword evidence="3" id="KW-1185">Reference proteome</keyword>
<keyword evidence="1" id="KW-0472">Membrane</keyword>
<gene>
    <name evidence="2" type="ORF">DERP_008206</name>
</gene>
<accession>A0ABQ8JK50</accession>
<comment type="caution">
    <text evidence="2">The sequence shown here is derived from an EMBL/GenBank/DDBJ whole genome shotgun (WGS) entry which is preliminary data.</text>
</comment>